<dbReference type="PANTHER" id="PTHR23024">
    <property type="entry name" value="ARYLACETAMIDE DEACETYLASE"/>
    <property type="match status" value="1"/>
</dbReference>
<dbReference type="Proteomes" id="UP000053555">
    <property type="component" value="Unassembled WGS sequence"/>
</dbReference>
<accession>A0A0B2RF14</accession>
<dbReference type="EC" id="3.-.-.-" evidence="3"/>
<dbReference type="Gramene" id="XM_028325113.1">
    <property type="protein sequence ID" value="XP_028180914.1"/>
    <property type="gene ID" value="LOC114367875"/>
</dbReference>
<reference evidence="3" key="1">
    <citation type="submission" date="2014-07" db="EMBL/GenBank/DDBJ databases">
        <title>Identification of a novel salt tolerance gene in wild soybean by whole-genome sequencing.</title>
        <authorList>
            <person name="Lam H.-M."/>
            <person name="Qi X."/>
            <person name="Li M.-W."/>
            <person name="Liu X."/>
            <person name="Xie M."/>
            <person name="Ni M."/>
            <person name="Xu X."/>
        </authorList>
    </citation>
    <scope>NUCLEOTIDE SEQUENCE [LARGE SCALE GENOMIC DNA]</scope>
    <source>
        <tissue evidence="3">Root</tissue>
    </source>
</reference>
<evidence type="ECO:0000256" key="1">
    <source>
        <dbReference type="ARBA" id="ARBA00010515"/>
    </source>
</evidence>
<dbReference type="InterPro" id="IPR029058">
    <property type="entry name" value="AB_hydrolase_fold"/>
</dbReference>
<organism evidence="3">
    <name type="scientific">Glycine soja</name>
    <name type="common">Wild soybean</name>
    <dbReference type="NCBI Taxonomy" id="3848"/>
    <lineage>
        <taxon>Eukaryota</taxon>
        <taxon>Viridiplantae</taxon>
        <taxon>Streptophyta</taxon>
        <taxon>Embryophyta</taxon>
        <taxon>Tracheophyta</taxon>
        <taxon>Spermatophyta</taxon>
        <taxon>Magnoliopsida</taxon>
        <taxon>eudicotyledons</taxon>
        <taxon>Gunneridae</taxon>
        <taxon>Pentapetalae</taxon>
        <taxon>rosids</taxon>
        <taxon>fabids</taxon>
        <taxon>Fabales</taxon>
        <taxon>Fabaceae</taxon>
        <taxon>Papilionoideae</taxon>
        <taxon>50 kb inversion clade</taxon>
        <taxon>NPAAA clade</taxon>
        <taxon>indigoferoid/millettioid clade</taxon>
        <taxon>Phaseoleae</taxon>
        <taxon>Glycine</taxon>
        <taxon>Glycine subgen. Soja</taxon>
    </lineage>
</organism>
<evidence type="ECO:0000313" key="3">
    <source>
        <dbReference type="EMBL" id="KHN30463.1"/>
    </source>
</evidence>
<dbReference type="SUPFAM" id="SSF53474">
    <property type="entry name" value="alpha/beta-Hydrolases"/>
    <property type="match status" value="1"/>
</dbReference>
<dbReference type="GO" id="GO:0016787">
    <property type="term" value="F:hydrolase activity"/>
    <property type="evidence" value="ECO:0007669"/>
    <property type="project" value="UniProtKB-KW"/>
</dbReference>
<evidence type="ECO:0000259" key="2">
    <source>
        <dbReference type="Pfam" id="PF07859"/>
    </source>
</evidence>
<proteinExistence type="inferred from homology"/>
<dbReference type="PANTHER" id="PTHR23024:SF384">
    <property type="entry name" value="2-HYDROXYISOFLAVANONE DEHYDRATASE"/>
    <property type="match status" value="1"/>
</dbReference>
<dbReference type="Pfam" id="PF07859">
    <property type="entry name" value="Abhydrolase_3"/>
    <property type="match status" value="1"/>
</dbReference>
<dbReference type="AlphaFoldDB" id="A0A0B2RF14"/>
<dbReference type="InterPro" id="IPR050466">
    <property type="entry name" value="Carboxylest/Gibb_receptor"/>
</dbReference>
<dbReference type="Gene3D" id="3.40.50.1820">
    <property type="entry name" value="alpha/beta hydrolase"/>
    <property type="match status" value="1"/>
</dbReference>
<dbReference type="SMR" id="A0A0B2RF14"/>
<feature type="domain" description="Alpha/beta hydrolase fold-3" evidence="2">
    <location>
        <begin position="85"/>
        <end position="312"/>
    </location>
</feature>
<name>A0A0B2RF14_GLYSO</name>
<sequence length="333" mass="36845">MAWSGTNTNTNTKHIVSQIPPYIYVYNDGSIERPIDIPRTPPSLEDPATGVASKDILFSKNPFLFARLFLPKLTTPPPNQKIPILVYSHGGAFCFESAFAAHHTKYCNLIASQANVIIVSVEHRKAPEHFLPAAYNDSWAALKWVASHSHATNSNSDTWLINHGDFSKIFIGGDSSGANIVHNLAMRAGVEALPGGVKVYGAYLNHPYFWGSKPIGSEAVIGFEETPQSLIWNFAYPDAPGGLDNPMINPLAPGAPSLAQLGCSKMLLTVAGKDHLLFRDRTLLYYKAVKESGWKGQVELFEEEQEDHVYHMFNMETHQAKRLITIVANFLRQ</sequence>
<protein>
    <submittedName>
        <fullName evidence="3">Putative carboxylesterase 2</fullName>
        <ecNumber evidence="3">3.-.-.-</ecNumber>
    </submittedName>
</protein>
<gene>
    <name evidence="3" type="ORF">glysoja_033201</name>
</gene>
<comment type="similarity">
    <text evidence="1">Belongs to the 'GDXG' lipolytic enzyme family.</text>
</comment>
<dbReference type="InterPro" id="IPR013094">
    <property type="entry name" value="AB_hydrolase_3"/>
</dbReference>
<keyword evidence="3" id="KW-0378">Hydrolase</keyword>
<dbReference type="EMBL" id="KN651768">
    <property type="protein sequence ID" value="KHN30463.1"/>
    <property type="molecule type" value="Genomic_DNA"/>
</dbReference>